<dbReference type="PANTHER" id="PTHR13245:SF14">
    <property type="entry name" value="RRP15-LIKE PROTEIN"/>
    <property type="match status" value="1"/>
</dbReference>
<organism evidence="4 5">
    <name type="scientific">Setaria digitata</name>
    <dbReference type="NCBI Taxonomy" id="48799"/>
    <lineage>
        <taxon>Eukaryota</taxon>
        <taxon>Metazoa</taxon>
        <taxon>Ecdysozoa</taxon>
        <taxon>Nematoda</taxon>
        <taxon>Chromadorea</taxon>
        <taxon>Rhabditida</taxon>
        <taxon>Spirurina</taxon>
        <taxon>Spiruromorpha</taxon>
        <taxon>Filarioidea</taxon>
        <taxon>Setariidae</taxon>
        <taxon>Setaria</taxon>
    </lineage>
</organism>
<dbReference type="AlphaFoldDB" id="A0A915PXW8"/>
<comment type="similarity">
    <text evidence="1">Belongs to the RRP15 family.</text>
</comment>
<sequence>MDQLEVEEVCSTSSENLSYSSSDEDSLTKQKQLDDQQTVIFDDGIVKQPKEKLKRSKRELRAEHLAKYKQDRMGMVLPDVVRDRERERIFVNLATKGVVQLFNAVAERQKKLSDTSATTITSKKRRLQNISAENFNKRLVGSKTFKDEADDTKEDWLSKNAVGMKSETEDDLDTSEIKTEPESDSDSD</sequence>
<evidence type="ECO:0000313" key="5">
    <source>
        <dbReference type="WBParaSite" id="sdigi.contig35.g2436.t1"/>
    </source>
</evidence>
<feature type="region of interest" description="Disordered" evidence="3">
    <location>
        <begin position="11"/>
        <end position="31"/>
    </location>
</feature>
<dbReference type="GO" id="GO:0000470">
    <property type="term" value="P:maturation of LSU-rRNA"/>
    <property type="evidence" value="ECO:0007669"/>
    <property type="project" value="TreeGrafter"/>
</dbReference>
<dbReference type="InterPro" id="IPR012459">
    <property type="entry name" value="Rrp15"/>
</dbReference>
<accession>A0A915PXW8</accession>
<dbReference type="Proteomes" id="UP000887581">
    <property type="component" value="Unplaced"/>
</dbReference>
<reference evidence="5" key="1">
    <citation type="submission" date="2022-11" db="UniProtKB">
        <authorList>
            <consortium name="WormBaseParasite"/>
        </authorList>
    </citation>
    <scope>IDENTIFICATION</scope>
</reference>
<protein>
    <recommendedName>
        <fullName evidence="2">RRP15-like protein</fullName>
    </recommendedName>
</protein>
<proteinExistence type="inferred from homology"/>
<evidence type="ECO:0000256" key="2">
    <source>
        <dbReference type="ARBA" id="ARBA00017475"/>
    </source>
</evidence>
<evidence type="ECO:0000256" key="3">
    <source>
        <dbReference type="SAM" id="MobiDB-lite"/>
    </source>
</evidence>
<dbReference type="WBParaSite" id="sdigi.contig35.g2436.t1">
    <property type="protein sequence ID" value="sdigi.contig35.g2436.t1"/>
    <property type="gene ID" value="sdigi.contig35.g2436"/>
</dbReference>
<evidence type="ECO:0000256" key="1">
    <source>
        <dbReference type="ARBA" id="ARBA00007462"/>
    </source>
</evidence>
<keyword evidence="4" id="KW-1185">Reference proteome</keyword>
<dbReference type="GO" id="GO:0030687">
    <property type="term" value="C:preribosome, large subunit precursor"/>
    <property type="evidence" value="ECO:0007669"/>
    <property type="project" value="TreeGrafter"/>
</dbReference>
<name>A0A915PXW8_9BILA</name>
<feature type="compositionally biased region" description="Low complexity" evidence="3">
    <location>
        <begin position="11"/>
        <end position="21"/>
    </location>
</feature>
<dbReference type="GO" id="GO:0000460">
    <property type="term" value="P:maturation of 5.8S rRNA"/>
    <property type="evidence" value="ECO:0007669"/>
    <property type="project" value="TreeGrafter"/>
</dbReference>
<feature type="region of interest" description="Disordered" evidence="3">
    <location>
        <begin position="158"/>
        <end position="188"/>
    </location>
</feature>
<dbReference type="PANTHER" id="PTHR13245">
    <property type="entry name" value="RRP15-LIKE PROTEIN"/>
    <property type="match status" value="1"/>
</dbReference>
<evidence type="ECO:0000313" key="4">
    <source>
        <dbReference type="Proteomes" id="UP000887581"/>
    </source>
</evidence>
<dbReference type="Pfam" id="PF07890">
    <property type="entry name" value="Rrp15p"/>
    <property type="match status" value="1"/>
</dbReference>